<dbReference type="SUPFAM" id="SSF50249">
    <property type="entry name" value="Nucleic acid-binding proteins"/>
    <property type="match status" value="1"/>
</dbReference>
<keyword evidence="4 8" id="KW-0227">DNA damage</keyword>
<dbReference type="NCBIfam" id="TIGR00613">
    <property type="entry name" value="reco"/>
    <property type="match status" value="1"/>
</dbReference>
<sequence>MQRLVDALAITLHLRPYRETSVLLDLWLRDQGRCTAVARGVRAAGKARRQAELSPLSVNLVELFGSGQVLSLRAHDNQRQFLIQHPVGLRSAMYLNELILRLLPEHDPHPELFDRYLGMLQDWSGQSAIGAESLAVALRLFEAALLEDLGYGLVFDHTVDGEPVLAEQSYQVDPEQGVVMARRGLDWPVIDGRSLLLLQRAEPAQGLASRGLRDLMRALLRFRLGGRTLRAWTF</sequence>
<dbReference type="OrthoDB" id="9804792at2"/>
<comment type="function">
    <text evidence="1 8">Involved in DNA repair and RecF pathway recombination.</text>
</comment>
<protein>
    <recommendedName>
        <fullName evidence="3 8">DNA repair protein RecO</fullName>
    </recommendedName>
    <alternativeName>
        <fullName evidence="7 8">Recombination protein O</fullName>
    </alternativeName>
</protein>
<dbReference type="InterPro" id="IPR042242">
    <property type="entry name" value="RecO_C"/>
</dbReference>
<dbReference type="InterPro" id="IPR003717">
    <property type="entry name" value="RecO"/>
</dbReference>
<organism evidence="10 11">
    <name type="scientific">Ahniella affigens</name>
    <dbReference type="NCBI Taxonomy" id="2021234"/>
    <lineage>
        <taxon>Bacteria</taxon>
        <taxon>Pseudomonadati</taxon>
        <taxon>Pseudomonadota</taxon>
        <taxon>Gammaproteobacteria</taxon>
        <taxon>Lysobacterales</taxon>
        <taxon>Rhodanobacteraceae</taxon>
        <taxon>Ahniella</taxon>
    </lineage>
</organism>
<dbReference type="HAMAP" id="MF_00201">
    <property type="entry name" value="RecO"/>
    <property type="match status" value="1"/>
</dbReference>
<dbReference type="InterPro" id="IPR012340">
    <property type="entry name" value="NA-bd_OB-fold"/>
</dbReference>
<dbReference type="GO" id="GO:0006310">
    <property type="term" value="P:DNA recombination"/>
    <property type="evidence" value="ECO:0007669"/>
    <property type="project" value="UniProtKB-UniRule"/>
</dbReference>
<comment type="similarity">
    <text evidence="2 8">Belongs to the RecO family.</text>
</comment>
<dbReference type="Pfam" id="PF02565">
    <property type="entry name" value="RecO_C"/>
    <property type="match status" value="1"/>
</dbReference>
<gene>
    <name evidence="8 10" type="primary">recO</name>
    <name evidence="10" type="ORF">C7S18_11595</name>
</gene>
<name>A0A2P1PSJ2_9GAMM</name>
<dbReference type="SUPFAM" id="SSF57863">
    <property type="entry name" value="ArfGap/RecO-like zinc finger"/>
    <property type="match status" value="1"/>
</dbReference>
<feature type="domain" description="DNA replication/recombination mediator RecO N-terminal" evidence="9">
    <location>
        <begin position="5"/>
        <end position="68"/>
    </location>
</feature>
<dbReference type="GO" id="GO:0043590">
    <property type="term" value="C:bacterial nucleoid"/>
    <property type="evidence" value="ECO:0007669"/>
    <property type="project" value="TreeGrafter"/>
</dbReference>
<dbReference type="InterPro" id="IPR037278">
    <property type="entry name" value="ARFGAP/RecO"/>
</dbReference>
<dbReference type="Pfam" id="PF11967">
    <property type="entry name" value="RecO_N"/>
    <property type="match status" value="1"/>
</dbReference>
<dbReference type="PANTHER" id="PTHR33991">
    <property type="entry name" value="DNA REPAIR PROTEIN RECO"/>
    <property type="match status" value="1"/>
</dbReference>
<reference evidence="10 11" key="2">
    <citation type="submission" date="2018-03" db="EMBL/GenBank/DDBJ databases">
        <authorList>
            <person name="Keele B.F."/>
        </authorList>
    </citation>
    <scope>NUCLEOTIDE SEQUENCE [LARGE SCALE GENOMIC DNA]</scope>
    <source>
        <strain evidence="10 11">D13</strain>
    </source>
</reference>
<dbReference type="Gene3D" id="1.20.1440.120">
    <property type="entry name" value="Recombination protein O, C-terminal domain"/>
    <property type="match status" value="1"/>
</dbReference>
<dbReference type="InterPro" id="IPR022572">
    <property type="entry name" value="DNA_rep/recomb_RecO_N"/>
</dbReference>
<evidence type="ECO:0000256" key="5">
    <source>
        <dbReference type="ARBA" id="ARBA00023172"/>
    </source>
</evidence>
<dbReference type="PANTHER" id="PTHR33991:SF1">
    <property type="entry name" value="DNA REPAIR PROTEIN RECO"/>
    <property type="match status" value="1"/>
</dbReference>
<dbReference type="AlphaFoldDB" id="A0A2P1PSJ2"/>
<evidence type="ECO:0000256" key="8">
    <source>
        <dbReference type="HAMAP-Rule" id="MF_00201"/>
    </source>
</evidence>
<dbReference type="EMBL" id="CP027860">
    <property type="protein sequence ID" value="AVP97800.1"/>
    <property type="molecule type" value="Genomic_DNA"/>
</dbReference>
<evidence type="ECO:0000256" key="4">
    <source>
        <dbReference type="ARBA" id="ARBA00022763"/>
    </source>
</evidence>
<evidence type="ECO:0000313" key="11">
    <source>
        <dbReference type="Proteomes" id="UP000241074"/>
    </source>
</evidence>
<proteinExistence type="inferred from homology"/>
<evidence type="ECO:0000313" key="10">
    <source>
        <dbReference type="EMBL" id="AVP97800.1"/>
    </source>
</evidence>
<dbReference type="RefSeq" id="WP_106891721.1">
    <property type="nucleotide sequence ID" value="NZ_CP027860.1"/>
</dbReference>
<dbReference type="Gene3D" id="2.40.50.140">
    <property type="entry name" value="Nucleic acid-binding proteins"/>
    <property type="match status" value="1"/>
</dbReference>
<dbReference type="GO" id="GO:0006302">
    <property type="term" value="P:double-strand break repair"/>
    <property type="evidence" value="ECO:0007669"/>
    <property type="project" value="TreeGrafter"/>
</dbReference>
<keyword evidence="11" id="KW-1185">Reference proteome</keyword>
<reference evidence="10 11" key="1">
    <citation type="submission" date="2018-03" db="EMBL/GenBank/DDBJ databases">
        <title>Ahniella affigens gen. nov., sp. nov., a gammaproteobacterium isolated from sandy soil near a stream.</title>
        <authorList>
            <person name="Ko Y."/>
            <person name="Kim J.-H."/>
        </authorList>
    </citation>
    <scope>NUCLEOTIDE SEQUENCE [LARGE SCALE GENOMIC DNA]</scope>
    <source>
        <strain evidence="10 11">D13</strain>
    </source>
</reference>
<evidence type="ECO:0000256" key="7">
    <source>
        <dbReference type="ARBA" id="ARBA00033409"/>
    </source>
</evidence>
<evidence type="ECO:0000259" key="9">
    <source>
        <dbReference type="Pfam" id="PF11967"/>
    </source>
</evidence>
<accession>A0A2P1PSJ2</accession>
<dbReference type="Proteomes" id="UP000241074">
    <property type="component" value="Chromosome"/>
</dbReference>
<keyword evidence="5 8" id="KW-0233">DNA recombination</keyword>
<evidence type="ECO:0000256" key="6">
    <source>
        <dbReference type="ARBA" id="ARBA00023204"/>
    </source>
</evidence>
<dbReference type="KEGG" id="xba:C7S18_11595"/>
<keyword evidence="6 8" id="KW-0234">DNA repair</keyword>
<evidence type="ECO:0000256" key="3">
    <source>
        <dbReference type="ARBA" id="ARBA00021310"/>
    </source>
</evidence>
<evidence type="ECO:0000256" key="2">
    <source>
        <dbReference type="ARBA" id="ARBA00007452"/>
    </source>
</evidence>
<evidence type="ECO:0000256" key="1">
    <source>
        <dbReference type="ARBA" id="ARBA00003065"/>
    </source>
</evidence>